<evidence type="ECO:0000259" key="2">
    <source>
        <dbReference type="Pfam" id="PF11796"/>
    </source>
</evidence>
<accession>A0A1H8APF0</accession>
<sequence>MNKKLQVFKEEPGFFKLFQLFKQKYRSLGRVGGAVSVKTFTEVELESIAGFLGQSKERLQEKGSIALLDFEKELVHTGYADYTLLPLLEAVLQEKIFTKKEESEREQQQEDQFIDSLVKQIPDGRWWFEWIQAKSSDTRWIWSLYKQNKEEVFEKLLTVFRAFADLPKKGEFERLPFFSQRTTGNPHFFDTNEVGGKLLLHCMYVNQIKQGNTDAVIPRTVEELNDLLAEYGIMRDDLWNFVTCQGLLASTNNKVHPVWQAAINTHSVMNMPIKELTKVDRVWPAFGTKVWIVENSSVCSTIMDAVPTAPIVCTHGQLRVASWQLLDRLVQSNCTLYYSGDIDPEGIVIAEKLKKRYQDRVILWRMDQENYKGSLSNEDISSRLSKLDNLSSPDWNRLITMMREVKLAGYQEAIVSSLIRDIERNLI</sequence>
<evidence type="ECO:0000259" key="1">
    <source>
        <dbReference type="Pfam" id="PF09664"/>
    </source>
</evidence>
<dbReference type="EMBL" id="FOBW01000005">
    <property type="protein sequence ID" value="SEM71659.1"/>
    <property type="molecule type" value="Genomic_DNA"/>
</dbReference>
<dbReference type="Pfam" id="PF11796">
    <property type="entry name" value="DUF3323"/>
    <property type="match status" value="1"/>
</dbReference>
<dbReference type="Proteomes" id="UP000198553">
    <property type="component" value="Unassembled WGS sequence"/>
</dbReference>
<keyword evidence="4" id="KW-1185">Reference proteome</keyword>
<dbReference type="InterPro" id="IPR013495">
    <property type="entry name" value="CHP02679"/>
</dbReference>
<dbReference type="RefSeq" id="WP_090743741.1">
    <property type="nucleotide sequence ID" value="NZ_FOBW01000005.1"/>
</dbReference>
<dbReference type="InterPro" id="IPR024466">
    <property type="entry name" value="CHP02679_N"/>
</dbReference>
<reference evidence="4" key="1">
    <citation type="submission" date="2016-10" db="EMBL/GenBank/DDBJ databases">
        <authorList>
            <person name="Varghese N."/>
            <person name="Submissions S."/>
        </authorList>
    </citation>
    <scope>NUCLEOTIDE SEQUENCE [LARGE SCALE GENOMIC DNA]</scope>
    <source>
        <strain evidence="4">B48,IBRC-M 10115,DSM 25386,CECT 8001</strain>
    </source>
</reference>
<feature type="domain" description="Conserved hypothetical protein CHP02679 N terminus" evidence="2">
    <location>
        <begin position="32"/>
        <end position="248"/>
    </location>
</feature>
<dbReference type="Pfam" id="PF09664">
    <property type="entry name" value="DUF2399"/>
    <property type="match status" value="1"/>
</dbReference>
<dbReference type="OrthoDB" id="1661308at2"/>
<dbReference type="NCBIfam" id="TIGR02679">
    <property type="entry name" value="TIGR02679 family protein"/>
    <property type="match status" value="1"/>
</dbReference>
<dbReference type="InterPro" id="IPR024465">
    <property type="entry name" value="DUF2399"/>
</dbReference>
<evidence type="ECO:0000313" key="3">
    <source>
        <dbReference type="EMBL" id="SEM71659.1"/>
    </source>
</evidence>
<organism evidence="3 4">
    <name type="scientific">Mesobacillus persicus</name>
    <dbReference type="NCBI Taxonomy" id="930146"/>
    <lineage>
        <taxon>Bacteria</taxon>
        <taxon>Bacillati</taxon>
        <taxon>Bacillota</taxon>
        <taxon>Bacilli</taxon>
        <taxon>Bacillales</taxon>
        <taxon>Bacillaceae</taxon>
        <taxon>Mesobacillus</taxon>
    </lineage>
</organism>
<name>A0A1H8APF0_9BACI</name>
<proteinExistence type="predicted"/>
<dbReference type="STRING" id="930146.SAMN05192533_10570"/>
<gene>
    <name evidence="3" type="ORF">SAMN05192533_10570</name>
</gene>
<dbReference type="AlphaFoldDB" id="A0A1H8APF0"/>
<protein>
    <submittedName>
        <fullName evidence="3">TIGR02679 family protein</fullName>
    </submittedName>
</protein>
<feature type="domain" description="DUF2399" evidence="1">
    <location>
        <begin position="270"/>
        <end position="422"/>
    </location>
</feature>
<evidence type="ECO:0000313" key="4">
    <source>
        <dbReference type="Proteomes" id="UP000198553"/>
    </source>
</evidence>